<dbReference type="EMBL" id="CAJPDR010001172">
    <property type="protein sequence ID" value="CAF9943681.1"/>
    <property type="molecule type" value="Genomic_DNA"/>
</dbReference>
<dbReference type="Proteomes" id="UP000664203">
    <property type="component" value="Unassembled WGS sequence"/>
</dbReference>
<name>A0A8H3PKA1_9LECA</name>
<organism evidence="2 3">
    <name type="scientific">Alectoria fallacina</name>
    <dbReference type="NCBI Taxonomy" id="1903189"/>
    <lineage>
        <taxon>Eukaryota</taxon>
        <taxon>Fungi</taxon>
        <taxon>Dikarya</taxon>
        <taxon>Ascomycota</taxon>
        <taxon>Pezizomycotina</taxon>
        <taxon>Lecanoromycetes</taxon>
        <taxon>OSLEUM clade</taxon>
        <taxon>Lecanoromycetidae</taxon>
        <taxon>Lecanorales</taxon>
        <taxon>Lecanorineae</taxon>
        <taxon>Parmeliaceae</taxon>
        <taxon>Alectoria</taxon>
    </lineage>
</organism>
<feature type="compositionally biased region" description="Polar residues" evidence="1">
    <location>
        <begin position="1"/>
        <end position="20"/>
    </location>
</feature>
<comment type="caution">
    <text evidence="2">The sequence shown here is derived from an EMBL/GenBank/DDBJ whole genome shotgun (WGS) entry which is preliminary data.</text>
</comment>
<gene>
    <name evidence="2" type="ORF">ALECFALPRED_000951</name>
</gene>
<evidence type="ECO:0000313" key="2">
    <source>
        <dbReference type="EMBL" id="CAF9943681.1"/>
    </source>
</evidence>
<keyword evidence="3" id="KW-1185">Reference proteome</keyword>
<accession>A0A8H3PKA1</accession>
<sequence>MINSMSDTTQEPEGSLQQPASGRGILEFGSHQHQKEYPKDDVHEDKEPYHEGKPHSHNRLDKGEH</sequence>
<dbReference type="AlphaFoldDB" id="A0A8H3PKA1"/>
<protein>
    <submittedName>
        <fullName evidence="2">Uncharacterized protein</fullName>
    </submittedName>
</protein>
<evidence type="ECO:0000256" key="1">
    <source>
        <dbReference type="SAM" id="MobiDB-lite"/>
    </source>
</evidence>
<reference evidence="2" key="1">
    <citation type="submission" date="2021-03" db="EMBL/GenBank/DDBJ databases">
        <authorList>
            <person name="Tagirdzhanova G."/>
        </authorList>
    </citation>
    <scope>NUCLEOTIDE SEQUENCE</scope>
</reference>
<feature type="compositionally biased region" description="Basic and acidic residues" evidence="1">
    <location>
        <begin position="33"/>
        <end position="65"/>
    </location>
</feature>
<evidence type="ECO:0000313" key="3">
    <source>
        <dbReference type="Proteomes" id="UP000664203"/>
    </source>
</evidence>
<proteinExistence type="predicted"/>
<feature type="region of interest" description="Disordered" evidence="1">
    <location>
        <begin position="1"/>
        <end position="65"/>
    </location>
</feature>